<evidence type="ECO:0000259" key="3">
    <source>
        <dbReference type="Pfam" id="PF07699"/>
    </source>
</evidence>
<dbReference type="PANTHER" id="PTHR46093:SF18">
    <property type="entry name" value="FIBRONECTIN TYPE-III DOMAIN-CONTAINING PROTEIN"/>
    <property type="match status" value="1"/>
</dbReference>
<gene>
    <name evidence="4" type="ORF">BSTOLATCC_MIC20611</name>
</gene>
<dbReference type="Gene3D" id="2.10.50.10">
    <property type="entry name" value="Tumor Necrosis Factor Receptor, subunit A, domain 2"/>
    <property type="match status" value="1"/>
</dbReference>
<comment type="caution">
    <text evidence="4">The sequence shown here is derived from an EMBL/GenBank/DDBJ whole genome shotgun (WGS) entry which is preliminary data.</text>
</comment>
<protein>
    <recommendedName>
        <fullName evidence="3">Tyrosine-protein kinase ephrin type A/B receptor-like domain-containing protein</fullName>
    </recommendedName>
</protein>
<dbReference type="InterPro" id="IPR015915">
    <property type="entry name" value="Kelch-typ_b-propeller"/>
</dbReference>
<dbReference type="Proteomes" id="UP001162131">
    <property type="component" value="Unassembled WGS sequence"/>
</dbReference>
<keyword evidence="5" id="KW-1185">Reference proteome</keyword>
<keyword evidence="1" id="KW-0880">Kelch repeat</keyword>
<dbReference type="Pfam" id="PF07699">
    <property type="entry name" value="Ephrin_rec_like"/>
    <property type="match status" value="1"/>
</dbReference>
<organism evidence="4 5">
    <name type="scientific">Blepharisma stoltei</name>
    <dbReference type="NCBI Taxonomy" id="1481888"/>
    <lineage>
        <taxon>Eukaryota</taxon>
        <taxon>Sar</taxon>
        <taxon>Alveolata</taxon>
        <taxon>Ciliophora</taxon>
        <taxon>Postciliodesmatophora</taxon>
        <taxon>Heterotrichea</taxon>
        <taxon>Heterotrichida</taxon>
        <taxon>Blepharismidae</taxon>
        <taxon>Blepharisma</taxon>
    </lineage>
</organism>
<dbReference type="InterPro" id="IPR011641">
    <property type="entry name" value="Tyr-kin_ephrin_A/B_rcpt-like"/>
</dbReference>
<dbReference type="SUPFAM" id="SSF57184">
    <property type="entry name" value="Growth factor receptor domain"/>
    <property type="match status" value="1"/>
</dbReference>
<evidence type="ECO:0000313" key="5">
    <source>
        <dbReference type="Proteomes" id="UP001162131"/>
    </source>
</evidence>
<evidence type="ECO:0000256" key="2">
    <source>
        <dbReference type="ARBA" id="ARBA00022737"/>
    </source>
</evidence>
<keyword evidence="2" id="KW-0677">Repeat</keyword>
<evidence type="ECO:0000256" key="1">
    <source>
        <dbReference type="ARBA" id="ARBA00022441"/>
    </source>
</evidence>
<dbReference type="SUPFAM" id="SSF117281">
    <property type="entry name" value="Kelch motif"/>
    <property type="match status" value="2"/>
</dbReference>
<sequence>MIGGITTDTENSYKSAFYQYNLTIQEWKNITNPSNLFTFRSHAKGALIGSDFYIFFGLEANSMKELATCYKISLEDPEFKWNLIPILGDNNDLIRRSSYGLGVLHEKVYLFGGTRDLEQKNSLIIFDMSKNPIEYQYFNEYNNPGSRMCHSLNVVGGHLLLFGGDRKGEKLNDFWKLDLKTLAWKFLSPRGEVPSGRSHHAAASNGDILIIWGGYSVEGYLNDAYIYNILTNIWYKVDYSSESVPSPRTGACMGIGYSMVLIYGGITYNGLSDELWYLDLDTKSYTQLQSANDGPGPIYLAGCKCPSDRTHRLFVHSGIGPNEIPSNGIYIFNKSYMNWTKLYHDQDNLQYARGYTKIFKVNFKYVYFGGEGINSPDDSCYYWNQTSNGFYKFGVLPKYIFAAAQECFGTSIYMHGGGAAMGENFRWTVPVSNFLYVDLISACVGNDPCTWAWCSSGTYLSNNVCEICPSGTYQPYYGGTCLKCPKGTYYPGIGATSIDQCYPCNDGTYNPYKGASFCLNCPAGVTCPAGSSD</sequence>
<dbReference type="PANTHER" id="PTHR46093">
    <property type="entry name" value="ACYL-COA-BINDING DOMAIN-CONTAINING PROTEIN 5"/>
    <property type="match status" value="1"/>
</dbReference>
<dbReference type="AlphaFoldDB" id="A0AAU9IWQ0"/>
<dbReference type="SMART" id="SM01411">
    <property type="entry name" value="Ephrin_rec_like"/>
    <property type="match status" value="1"/>
</dbReference>
<accession>A0AAU9IWQ0</accession>
<dbReference type="Pfam" id="PF24681">
    <property type="entry name" value="Kelch_KLHDC2_KLHL20_DRC7"/>
    <property type="match status" value="1"/>
</dbReference>
<dbReference type="InterPro" id="IPR009030">
    <property type="entry name" value="Growth_fac_rcpt_cys_sf"/>
</dbReference>
<reference evidence="4" key="1">
    <citation type="submission" date="2021-09" db="EMBL/GenBank/DDBJ databases">
        <authorList>
            <consortium name="AG Swart"/>
            <person name="Singh M."/>
            <person name="Singh A."/>
            <person name="Seah K."/>
            <person name="Emmerich C."/>
        </authorList>
    </citation>
    <scope>NUCLEOTIDE SEQUENCE</scope>
    <source>
        <strain evidence="4">ATCC30299</strain>
    </source>
</reference>
<proteinExistence type="predicted"/>
<name>A0AAU9IWQ0_9CILI</name>
<evidence type="ECO:0000313" key="4">
    <source>
        <dbReference type="EMBL" id="CAG9318128.1"/>
    </source>
</evidence>
<dbReference type="EMBL" id="CAJZBQ010000020">
    <property type="protein sequence ID" value="CAG9318128.1"/>
    <property type="molecule type" value="Genomic_DNA"/>
</dbReference>
<dbReference type="Gene3D" id="2.120.10.80">
    <property type="entry name" value="Kelch-type beta propeller"/>
    <property type="match status" value="2"/>
</dbReference>
<feature type="domain" description="Tyrosine-protein kinase ephrin type A/B receptor-like" evidence="3">
    <location>
        <begin position="457"/>
        <end position="501"/>
    </location>
</feature>